<dbReference type="InParanoid" id="A0A420XR82"/>
<evidence type="ECO:0000256" key="1">
    <source>
        <dbReference type="SAM" id="Phobius"/>
    </source>
</evidence>
<evidence type="ECO:0000313" key="3">
    <source>
        <dbReference type="Proteomes" id="UP000281955"/>
    </source>
</evidence>
<dbReference type="AlphaFoldDB" id="A0A420XR82"/>
<keyword evidence="1" id="KW-0812">Transmembrane</keyword>
<organism evidence="2 3">
    <name type="scientific">Motilibacter peucedani</name>
    <dbReference type="NCBI Taxonomy" id="598650"/>
    <lineage>
        <taxon>Bacteria</taxon>
        <taxon>Bacillati</taxon>
        <taxon>Actinomycetota</taxon>
        <taxon>Actinomycetes</taxon>
        <taxon>Motilibacterales</taxon>
        <taxon>Motilibacteraceae</taxon>
        <taxon>Motilibacter</taxon>
    </lineage>
</organism>
<keyword evidence="1" id="KW-1133">Transmembrane helix</keyword>
<name>A0A420XR82_9ACTN</name>
<dbReference type="Proteomes" id="UP000281955">
    <property type="component" value="Unassembled WGS sequence"/>
</dbReference>
<evidence type="ECO:0008006" key="4">
    <source>
        <dbReference type="Google" id="ProtNLM"/>
    </source>
</evidence>
<evidence type="ECO:0000313" key="2">
    <source>
        <dbReference type="EMBL" id="RKS77413.1"/>
    </source>
</evidence>
<gene>
    <name evidence="2" type="ORF">CLV35_1099</name>
</gene>
<comment type="caution">
    <text evidence="2">The sequence shown here is derived from an EMBL/GenBank/DDBJ whole genome shotgun (WGS) entry which is preliminary data.</text>
</comment>
<sequence>MRMKAQHVVALLVVLLLVYAASLGEHGVLLVRDGRPVPVVLGVAVLLLPVVGIVLVAAELRFGRRVEALGRRLDAEGGLPADELPRRPSGRADRAAADQLYQRRRAEVEASPEDWRPWFRLAMAYDDAGDRTRARKAMRTAVALHAAHEPR</sequence>
<dbReference type="OrthoDB" id="4485518at2"/>
<keyword evidence="3" id="KW-1185">Reference proteome</keyword>
<accession>A0A420XR82</accession>
<reference evidence="2 3" key="1">
    <citation type="submission" date="2018-10" db="EMBL/GenBank/DDBJ databases">
        <title>Genomic Encyclopedia of Archaeal and Bacterial Type Strains, Phase II (KMG-II): from individual species to whole genera.</title>
        <authorList>
            <person name="Goeker M."/>
        </authorList>
    </citation>
    <scope>NUCLEOTIDE SEQUENCE [LARGE SCALE GENOMIC DNA]</scope>
    <source>
        <strain evidence="2 3">RP-AC37</strain>
    </source>
</reference>
<dbReference type="EMBL" id="RBWV01000010">
    <property type="protein sequence ID" value="RKS77413.1"/>
    <property type="molecule type" value="Genomic_DNA"/>
</dbReference>
<feature type="transmembrane region" description="Helical" evidence="1">
    <location>
        <begin position="40"/>
        <end position="62"/>
    </location>
</feature>
<protein>
    <recommendedName>
        <fullName evidence="4">Tetratricopeptide repeat protein</fullName>
    </recommendedName>
</protein>
<proteinExistence type="predicted"/>
<keyword evidence="1" id="KW-0472">Membrane</keyword>